<keyword evidence="2" id="KW-1185">Reference proteome</keyword>
<organism evidence="1 2">
    <name type="scientific">Marinitoga aeolica</name>
    <dbReference type="NCBI Taxonomy" id="2809031"/>
    <lineage>
        <taxon>Bacteria</taxon>
        <taxon>Thermotogati</taxon>
        <taxon>Thermotogota</taxon>
        <taxon>Thermotogae</taxon>
        <taxon>Petrotogales</taxon>
        <taxon>Petrotogaceae</taxon>
        <taxon>Marinitoga</taxon>
    </lineage>
</organism>
<protein>
    <submittedName>
        <fullName evidence="1">Uncharacterized protein</fullName>
    </submittedName>
</protein>
<sequence length="254" mass="29275">MRKIIIIIVILLSTLSFSEELLNQLTYEEYSEISQILSNDILNTVKGNIVINIITEASPLRYYRDYKNEYSGLTTSLIAEKSIPLLKYSPTAFLFFTFSAFDIIKNLNSDILYSSLMIPLGIDFYFLANPISISSKNKYIDLILLKNLIEENLIKKKNLIILSKNSDINDYTINIYVHNITQNIITNNSGISFLKKYTISYVLTMEILNKNHQKIFQKSYSNHEIIKNEEKFNVLGFFSDLALFGTGLILLFNK</sequence>
<dbReference type="EMBL" id="CP069362">
    <property type="protein sequence ID" value="WGS65657.1"/>
    <property type="molecule type" value="Genomic_DNA"/>
</dbReference>
<reference evidence="1 2" key="1">
    <citation type="submission" date="2021-02" db="EMBL/GenBank/DDBJ databases">
        <title>Characterization of Marinitoga sp. nov. str. BP5-C20A.</title>
        <authorList>
            <person name="Erauso G."/>
            <person name="Postec A."/>
        </authorList>
    </citation>
    <scope>NUCLEOTIDE SEQUENCE [LARGE SCALE GENOMIC DNA]</scope>
    <source>
        <strain evidence="1 2">BP5-C20A</strain>
    </source>
</reference>
<evidence type="ECO:0000313" key="1">
    <source>
        <dbReference type="EMBL" id="WGS65657.1"/>
    </source>
</evidence>
<name>A0ABY8PSR5_9BACT</name>
<proteinExistence type="predicted"/>
<accession>A0ABY8PSR5</accession>
<gene>
    <name evidence="1" type="ORF">JRV97_03635</name>
</gene>
<dbReference type="RefSeq" id="WP_281000277.1">
    <property type="nucleotide sequence ID" value="NZ_CP069362.1"/>
</dbReference>
<dbReference type="Proteomes" id="UP001232493">
    <property type="component" value="Chromosome"/>
</dbReference>
<evidence type="ECO:0000313" key="2">
    <source>
        <dbReference type="Proteomes" id="UP001232493"/>
    </source>
</evidence>